<dbReference type="InterPro" id="IPR044828">
    <property type="entry name" value="TSJT1-like"/>
</dbReference>
<evidence type="ECO:0000313" key="4">
    <source>
        <dbReference type="EnsemblPlants" id="PNT62150"/>
    </source>
</evidence>
<accession>I1J3E7</accession>
<dbReference type="KEGG" id="bdi:100826937"/>
<name>I1J3E7_BRADI</name>
<dbReference type="HOGENOM" id="CLU_080277_0_0_1"/>
<dbReference type="PANTHER" id="PTHR45952">
    <property type="entry name" value="ALUMINUM INDUCED PROTEIN WITH YGL AND LRDR MOTIFS"/>
    <property type="match status" value="1"/>
</dbReference>
<dbReference type="Gramene" id="PNT62150">
    <property type="protein sequence ID" value="PNT62150"/>
    <property type="gene ID" value="BRADI_5g26320v3"/>
</dbReference>
<keyword evidence="5" id="KW-1185">Reference proteome</keyword>
<dbReference type="EnsemblPlants" id="PNT62150">
    <property type="protein sequence ID" value="PNT62150"/>
    <property type="gene ID" value="BRADI_5g26320v3"/>
</dbReference>
<dbReference type="Gene3D" id="3.60.20.10">
    <property type="entry name" value="Glutamine Phosphoribosylpyrophosphate, subunit 1, domain 1"/>
    <property type="match status" value="1"/>
</dbReference>
<protein>
    <recommendedName>
        <fullName evidence="2">DUF3700 domain-containing protein</fullName>
    </recommendedName>
</protein>
<gene>
    <name evidence="4" type="primary">LOC100826937</name>
    <name evidence="3" type="ORF">BRADI_5g26320v3</name>
</gene>
<evidence type="ECO:0000259" key="2">
    <source>
        <dbReference type="SMART" id="SM01172"/>
    </source>
</evidence>
<reference evidence="3 4" key="1">
    <citation type="journal article" date="2010" name="Nature">
        <title>Genome sequencing and analysis of the model grass Brachypodium distachyon.</title>
        <authorList>
            <consortium name="International Brachypodium Initiative"/>
        </authorList>
    </citation>
    <scope>NUCLEOTIDE SEQUENCE [LARGE SCALE GENOMIC DNA]</scope>
    <source>
        <strain evidence="3 4">Bd21</strain>
    </source>
</reference>
<dbReference type="EMBL" id="CM000884">
    <property type="protein sequence ID" value="PNT62150.1"/>
    <property type="molecule type" value="Genomic_DNA"/>
</dbReference>
<evidence type="ECO:0000256" key="1">
    <source>
        <dbReference type="SAM" id="MobiDB-lite"/>
    </source>
</evidence>
<dbReference type="InterPro" id="IPR024286">
    <property type="entry name" value="DUF3700"/>
</dbReference>
<dbReference type="STRING" id="15368.I1J3E7"/>
<reference evidence="3" key="2">
    <citation type="submission" date="2017-06" db="EMBL/GenBank/DDBJ databases">
        <title>WGS assembly of Brachypodium distachyon.</title>
        <authorList>
            <consortium name="The International Brachypodium Initiative"/>
            <person name="Lucas S."/>
            <person name="Harmon-Smith M."/>
            <person name="Lail K."/>
            <person name="Tice H."/>
            <person name="Grimwood J."/>
            <person name="Bruce D."/>
            <person name="Barry K."/>
            <person name="Shu S."/>
            <person name="Lindquist E."/>
            <person name="Wang M."/>
            <person name="Pitluck S."/>
            <person name="Vogel J.P."/>
            <person name="Garvin D.F."/>
            <person name="Mockler T.C."/>
            <person name="Schmutz J."/>
            <person name="Rokhsar D."/>
            <person name="Bevan M.W."/>
        </authorList>
    </citation>
    <scope>NUCLEOTIDE SEQUENCE</scope>
    <source>
        <strain evidence="3">Bd21</strain>
    </source>
</reference>
<dbReference type="OrthoDB" id="2019121at2759"/>
<dbReference type="InterPro" id="IPR029055">
    <property type="entry name" value="Ntn_hydrolases_N"/>
</dbReference>
<dbReference type="OMA" id="CLFMGSL"/>
<dbReference type="GeneID" id="100826937"/>
<reference evidence="4" key="3">
    <citation type="submission" date="2018-08" db="UniProtKB">
        <authorList>
            <consortium name="EnsemblPlants"/>
        </authorList>
    </citation>
    <scope>IDENTIFICATION</scope>
    <source>
        <strain evidence="4">cv. Bd21</strain>
    </source>
</reference>
<dbReference type="Pfam" id="PF12481">
    <property type="entry name" value="DUF3700"/>
    <property type="match status" value="1"/>
</dbReference>
<dbReference type="SUPFAM" id="SSF56235">
    <property type="entry name" value="N-terminal nucleophile aminohydrolases (Ntn hydrolases)"/>
    <property type="match status" value="1"/>
</dbReference>
<sequence length="257" mass="27124">MLAIFQKQVAHAPQELHSPRAAAQKPSKNPDEILRDFHSAHPSAAFSVSFAGGAALACVSSTPQRMFCGLDGIYCVFTGHLDNLSSLARQYGISGRTTNEALLVTEAYRTLRDRGPYPADQVLKDLSGSFAFVLFDTKPAATTGAAGAVFAAQSTDGGVPLHWGVAGDGSVVICDDRDAAKAGCGRSYAPFPAGCMFHSEGGLKSFEHPMNRLMAMPRVDSEGMMCGANFKVDAFAKVGASMPRVGSNANWAAAWDE</sequence>
<feature type="region of interest" description="Disordered" evidence="1">
    <location>
        <begin position="12"/>
        <end position="34"/>
    </location>
</feature>
<dbReference type="RefSeq" id="XP_024311780.1">
    <property type="nucleotide sequence ID" value="XM_024456012.1"/>
</dbReference>
<evidence type="ECO:0000313" key="3">
    <source>
        <dbReference type="EMBL" id="PNT62150.1"/>
    </source>
</evidence>
<evidence type="ECO:0000313" key="5">
    <source>
        <dbReference type="Proteomes" id="UP000008810"/>
    </source>
</evidence>
<dbReference type="SMART" id="SM01172">
    <property type="entry name" value="DUF3700"/>
    <property type="match status" value="1"/>
</dbReference>
<feature type="domain" description="DUF3700" evidence="2">
    <location>
        <begin position="2"/>
        <end position="232"/>
    </location>
</feature>
<dbReference type="FunCoup" id="I1J3E7">
    <property type="interactions" value="340"/>
</dbReference>
<dbReference type="PANTHER" id="PTHR45952:SF2">
    <property type="entry name" value="OS04G0679400 PROTEIN"/>
    <property type="match status" value="1"/>
</dbReference>
<dbReference type="eggNOG" id="ENOG502QT9K">
    <property type="taxonomic scope" value="Eukaryota"/>
</dbReference>
<organism evidence="3">
    <name type="scientific">Brachypodium distachyon</name>
    <name type="common">Purple false brome</name>
    <name type="synonym">Trachynia distachya</name>
    <dbReference type="NCBI Taxonomy" id="15368"/>
    <lineage>
        <taxon>Eukaryota</taxon>
        <taxon>Viridiplantae</taxon>
        <taxon>Streptophyta</taxon>
        <taxon>Embryophyta</taxon>
        <taxon>Tracheophyta</taxon>
        <taxon>Spermatophyta</taxon>
        <taxon>Magnoliopsida</taxon>
        <taxon>Liliopsida</taxon>
        <taxon>Poales</taxon>
        <taxon>Poaceae</taxon>
        <taxon>BOP clade</taxon>
        <taxon>Pooideae</taxon>
        <taxon>Stipodae</taxon>
        <taxon>Brachypodieae</taxon>
        <taxon>Brachypodium</taxon>
    </lineage>
</organism>
<dbReference type="Proteomes" id="UP000008810">
    <property type="component" value="Chromosome 5"/>
</dbReference>
<proteinExistence type="predicted"/>
<dbReference type="AlphaFoldDB" id="I1J3E7"/>